<evidence type="ECO:0000313" key="1">
    <source>
        <dbReference type="EMBL" id="KYQ90721.1"/>
    </source>
</evidence>
<dbReference type="Pfam" id="PF10508">
    <property type="entry name" value="Proteasom_PSMB"/>
    <property type="match status" value="2"/>
</dbReference>
<sequence>MDNIIETFDRLKLSTTEEQIEDICFEIRSYLSRDASFVLKSELIPYIGLGLDIKTHSEVNYTTLLQFNVLVQEKATDVLKYLLSTEYIYKLVDLLASPNLKIAVMVMGILKKLLLIPVEGEKFMLSTQFSNYFTEFYQKHSKESTEVQFRCFDIAAIILSKDNKSLIQKYNPFLMMISDTFEKTSDELIQMNVIEIISTICLQTQGLLLVKNIGIFENFNKRLLETIKIAEDTQVDINTLPLPLLNKIINFVGSVSSISNENTQILFQNDFMKVFEYHLENHHQNTLSKYFLNSIITALGNMGVNNKGLDMILQQPQIMKDYMELILSNDHQISTSVMISFSIMLHNKDPLNIVSEKLYQIYQTIPSELLSQRLLKNLTSPQEEVKKANFSLLTSLCIHSWGVEDVIKIPGFYEYLIGHFNETNKIYREWKFKIIQNIVDNHQELFKTSPEKISQFHQLTNYLRRGPHYIETESRVDYATVP</sequence>
<evidence type="ECO:0008006" key="3">
    <source>
        <dbReference type="Google" id="ProtNLM"/>
    </source>
</evidence>
<keyword evidence="2" id="KW-1185">Reference proteome</keyword>
<protein>
    <recommendedName>
        <fullName evidence="3">26S proteasome non-ATPase regulatory subunit 5</fullName>
    </recommendedName>
</protein>
<comment type="caution">
    <text evidence="1">The sequence shown here is derived from an EMBL/GenBank/DDBJ whole genome shotgun (WGS) entry which is preliminary data.</text>
</comment>
<gene>
    <name evidence="1" type="ORF">DLAC_09358</name>
</gene>
<evidence type="ECO:0000313" key="2">
    <source>
        <dbReference type="Proteomes" id="UP000076078"/>
    </source>
</evidence>
<dbReference type="OMA" id="WGQEYIS"/>
<dbReference type="GO" id="GO:0043248">
    <property type="term" value="P:proteasome assembly"/>
    <property type="evidence" value="ECO:0007669"/>
    <property type="project" value="InterPro"/>
</dbReference>
<dbReference type="Proteomes" id="UP000076078">
    <property type="component" value="Unassembled WGS sequence"/>
</dbReference>
<dbReference type="PANTHER" id="PTHR13554:SF10">
    <property type="entry name" value="26S PROTEASOME NON-ATPASE REGULATORY SUBUNIT 5"/>
    <property type="match status" value="1"/>
</dbReference>
<dbReference type="GO" id="GO:0005829">
    <property type="term" value="C:cytosol"/>
    <property type="evidence" value="ECO:0007669"/>
    <property type="project" value="TreeGrafter"/>
</dbReference>
<dbReference type="Gene3D" id="1.25.10.10">
    <property type="entry name" value="Leucine-rich Repeat Variant"/>
    <property type="match status" value="1"/>
</dbReference>
<dbReference type="InterPro" id="IPR011989">
    <property type="entry name" value="ARM-like"/>
</dbReference>
<dbReference type="InterPro" id="IPR016024">
    <property type="entry name" value="ARM-type_fold"/>
</dbReference>
<dbReference type="OrthoDB" id="10250600at2759"/>
<dbReference type="STRING" id="361077.A0A151Z9U2"/>
<dbReference type="InParanoid" id="A0A151Z9U2"/>
<dbReference type="SUPFAM" id="SSF48371">
    <property type="entry name" value="ARM repeat"/>
    <property type="match status" value="1"/>
</dbReference>
<organism evidence="1 2">
    <name type="scientific">Tieghemostelium lacteum</name>
    <name type="common">Slime mold</name>
    <name type="synonym">Dictyostelium lacteum</name>
    <dbReference type="NCBI Taxonomy" id="361077"/>
    <lineage>
        <taxon>Eukaryota</taxon>
        <taxon>Amoebozoa</taxon>
        <taxon>Evosea</taxon>
        <taxon>Eumycetozoa</taxon>
        <taxon>Dictyostelia</taxon>
        <taxon>Dictyosteliales</taxon>
        <taxon>Raperosteliaceae</taxon>
        <taxon>Tieghemostelium</taxon>
    </lineage>
</organism>
<name>A0A151Z9U2_TIELA</name>
<accession>A0A151Z9U2</accession>
<dbReference type="InterPro" id="IPR019538">
    <property type="entry name" value="PSMD5"/>
</dbReference>
<proteinExistence type="predicted"/>
<reference evidence="1 2" key="1">
    <citation type="submission" date="2015-12" db="EMBL/GenBank/DDBJ databases">
        <title>Dictyostelia acquired genes for synthesis and detection of signals that induce cell-type specialization by lateral gene transfer from prokaryotes.</title>
        <authorList>
            <person name="Gloeckner G."/>
            <person name="Schaap P."/>
        </authorList>
    </citation>
    <scope>NUCLEOTIDE SEQUENCE [LARGE SCALE GENOMIC DNA]</scope>
    <source>
        <strain evidence="1 2">TK</strain>
    </source>
</reference>
<dbReference type="EMBL" id="LODT01000037">
    <property type="protein sequence ID" value="KYQ90721.1"/>
    <property type="molecule type" value="Genomic_DNA"/>
</dbReference>
<dbReference type="AlphaFoldDB" id="A0A151Z9U2"/>
<dbReference type="PANTHER" id="PTHR13554">
    <property type="entry name" value="26S PROTEASOME NON-ATPASE REGULATORY SUBUNIT 5-RELATED"/>
    <property type="match status" value="1"/>
</dbReference>